<comment type="caution">
    <text evidence="1">The sequence shown here is derived from an EMBL/GenBank/DDBJ whole genome shotgun (WGS) entry which is preliminary data.</text>
</comment>
<keyword evidence="2" id="KW-1185">Reference proteome</keyword>
<protein>
    <submittedName>
        <fullName evidence="1">Uncharacterized protein</fullName>
    </submittedName>
</protein>
<dbReference type="RefSeq" id="WP_017752346.1">
    <property type="nucleotide sequence ID" value="NZ_CBXI010000005.1"/>
</dbReference>
<proteinExistence type="predicted"/>
<dbReference type="EMBL" id="CBXI010000005">
    <property type="protein sequence ID" value="CDL90279.1"/>
    <property type="molecule type" value="Genomic_DNA"/>
</dbReference>
<dbReference type="Proteomes" id="UP000019482">
    <property type="component" value="Unassembled WGS sequence"/>
</dbReference>
<accession>W6N534</accession>
<sequence>MGYKKVKVKLKKDVTNEDFWKATYNTGSNLGIRLVQNFGKMKEEYLNGKVSDHGSLEVAIPVSYYNREKETIDTDIIEYNYIKSMKDIWEIVD</sequence>
<dbReference type="GeneID" id="29418394"/>
<organism evidence="1 2">
    <name type="scientific">Clostridium tyrobutyricum DIVETGP</name>
    <dbReference type="NCBI Taxonomy" id="1408889"/>
    <lineage>
        <taxon>Bacteria</taxon>
        <taxon>Bacillati</taxon>
        <taxon>Bacillota</taxon>
        <taxon>Clostridia</taxon>
        <taxon>Eubacteriales</taxon>
        <taxon>Clostridiaceae</taxon>
        <taxon>Clostridium</taxon>
    </lineage>
</organism>
<name>W6N534_CLOTY</name>
<evidence type="ECO:0000313" key="1">
    <source>
        <dbReference type="EMBL" id="CDL90279.1"/>
    </source>
</evidence>
<dbReference type="AlphaFoldDB" id="W6N534"/>
<evidence type="ECO:0000313" key="2">
    <source>
        <dbReference type="Proteomes" id="UP000019482"/>
    </source>
</evidence>
<reference evidence="1 2" key="1">
    <citation type="journal article" date="2015" name="Genome Announc.">
        <title>Draft Genome Sequence of Clostridium tyrobutyricum Strain DIVETGP, Isolated from Cow's Milk for Grana Padano Production.</title>
        <authorList>
            <person name="Soggiu A."/>
            <person name="Piras C."/>
            <person name="Gaiarsa S."/>
            <person name="Sassera D."/>
            <person name="Roncada P."/>
            <person name="Bendixen E."/>
            <person name="Brasca M."/>
            <person name="Bonizzi L."/>
        </authorList>
    </citation>
    <scope>NUCLEOTIDE SEQUENCE [LARGE SCALE GENOMIC DNA]</scope>
    <source>
        <strain evidence="1 2">DIVETGP</strain>
    </source>
</reference>
<dbReference type="OrthoDB" id="1910970at2"/>
<gene>
    <name evidence="1" type="ORF">CTDIVETGP_0349</name>
</gene>